<evidence type="ECO:0000313" key="10">
    <source>
        <dbReference type="EMBL" id="MCU9614394.1"/>
    </source>
</evidence>
<evidence type="ECO:0000256" key="4">
    <source>
        <dbReference type="ARBA" id="ARBA00022729"/>
    </source>
</evidence>
<keyword evidence="3" id="KW-0309">Germination</keyword>
<dbReference type="PANTHER" id="PTHR35789">
    <property type="entry name" value="SPORE GERMINATION PROTEIN B3"/>
    <property type="match status" value="1"/>
</dbReference>
<evidence type="ECO:0000259" key="9">
    <source>
        <dbReference type="Pfam" id="PF25198"/>
    </source>
</evidence>
<evidence type="ECO:0000259" key="8">
    <source>
        <dbReference type="Pfam" id="PF05504"/>
    </source>
</evidence>
<feature type="domain" description="Spore germination protein N-terminal" evidence="9">
    <location>
        <begin position="22"/>
        <end position="201"/>
    </location>
</feature>
<keyword evidence="6" id="KW-0564">Palmitate</keyword>
<evidence type="ECO:0000256" key="3">
    <source>
        <dbReference type="ARBA" id="ARBA00022544"/>
    </source>
</evidence>
<evidence type="ECO:0000256" key="7">
    <source>
        <dbReference type="ARBA" id="ARBA00023288"/>
    </source>
</evidence>
<comment type="similarity">
    <text evidence="2">Belongs to the GerABKC lipoprotein family.</text>
</comment>
<keyword evidence="4" id="KW-0732">Signal</keyword>
<dbReference type="InterPro" id="IPR008844">
    <property type="entry name" value="Spore_GerAC-like"/>
</dbReference>
<proteinExistence type="inferred from homology"/>
<dbReference type="Gene3D" id="6.20.190.10">
    <property type="entry name" value="Nutrient germinant receptor protein C, domain 1"/>
    <property type="match status" value="1"/>
</dbReference>
<dbReference type="Gene3D" id="3.30.300.210">
    <property type="entry name" value="Nutrient germinant receptor protein C, domain 3"/>
    <property type="match status" value="1"/>
</dbReference>
<dbReference type="InterPro" id="IPR038501">
    <property type="entry name" value="Spore_GerAC_C_sf"/>
</dbReference>
<reference evidence="10" key="1">
    <citation type="submission" date="2022-10" db="EMBL/GenBank/DDBJ databases">
        <title>Description of Fervidibacillus gen. nov. in the family Fervidibacillaceae fam. nov. with two species, Fervidibacillus albus sp. nov., and Fervidibacillus halotolerans sp. nov., isolated from tidal flat sediments.</title>
        <authorList>
            <person name="Kwon K.K."/>
            <person name="Yang S.-H."/>
        </authorList>
    </citation>
    <scope>NUCLEOTIDE SEQUENCE</scope>
    <source>
        <strain evidence="10">JCM 19140</strain>
    </source>
</reference>
<gene>
    <name evidence="10" type="ORF">OEV98_12690</name>
</gene>
<comment type="subcellular location">
    <subcellularLocation>
        <location evidence="1">Membrane</location>
        <topology evidence="1">Lipid-anchor</topology>
    </subcellularLocation>
</comment>
<comment type="caution">
    <text evidence="10">The sequence shown here is derived from an EMBL/GenBank/DDBJ whole genome shotgun (WGS) entry which is preliminary data.</text>
</comment>
<dbReference type="EMBL" id="JAOUSF010000004">
    <property type="protein sequence ID" value="MCU9614394.1"/>
    <property type="molecule type" value="Genomic_DNA"/>
</dbReference>
<feature type="domain" description="Spore germination GerAC-like C-terminal" evidence="8">
    <location>
        <begin position="226"/>
        <end position="389"/>
    </location>
</feature>
<dbReference type="NCBIfam" id="TIGR02887">
    <property type="entry name" value="spore_ger_x_C"/>
    <property type="match status" value="1"/>
</dbReference>
<dbReference type="Proteomes" id="UP001209318">
    <property type="component" value="Unassembled WGS sequence"/>
</dbReference>
<accession>A0AAE3LRA0</accession>
<evidence type="ECO:0000313" key="11">
    <source>
        <dbReference type="Proteomes" id="UP001209318"/>
    </source>
</evidence>
<evidence type="ECO:0000256" key="1">
    <source>
        <dbReference type="ARBA" id="ARBA00004635"/>
    </source>
</evidence>
<evidence type="ECO:0000256" key="6">
    <source>
        <dbReference type="ARBA" id="ARBA00023139"/>
    </source>
</evidence>
<dbReference type="GO" id="GO:0009847">
    <property type="term" value="P:spore germination"/>
    <property type="evidence" value="ECO:0007669"/>
    <property type="project" value="InterPro"/>
</dbReference>
<keyword evidence="7" id="KW-0449">Lipoprotein</keyword>
<keyword evidence="11" id="KW-1185">Reference proteome</keyword>
<protein>
    <submittedName>
        <fullName evidence="10">Ger(X)C family spore germination protein</fullName>
    </submittedName>
</protein>
<dbReference type="PROSITE" id="PS51257">
    <property type="entry name" value="PROKAR_LIPOPROTEIN"/>
    <property type="match status" value="1"/>
</dbReference>
<dbReference type="AlphaFoldDB" id="A0AAE3LRA0"/>
<dbReference type="InterPro" id="IPR046953">
    <property type="entry name" value="Spore_GerAC-like_C"/>
</dbReference>
<organism evidence="10 11">
    <name type="scientific">Perspicuibacillus lycopersici</name>
    <dbReference type="NCBI Taxonomy" id="1325689"/>
    <lineage>
        <taxon>Bacteria</taxon>
        <taxon>Bacillati</taxon>
        <taxon>Bacillota</taxon>
        <taxon>Bacilli</taxon>
        <taxon>Bacillales</taxon>
        <taxon>Bacillaceae</taxon>
        <taxon>Perspicuibacillus</taxon>
    </lineage>
</organism>
<sequence length="402" mass="44348">MKNCIHFFMLFLLILLLSGCWNRREVNDLAIAVALGIDKNKDETYSVSVQILSPGEVASPQTGGGVGYETPVTTYTGNGRIIFEALRKLTQQLPNKIYLAHIRMIVIGESVAKEGIYKPLDFLSRDPEMRTDFYIIVSKGNSAKEILNVLTSHEKIPANKLFDSLESSSEAWAATGKVKLNDLIDDLISEGTQPILTAVKIVGDADAGKNTDNVLTTDPKASLSYDGMAAFSNNKLAGWLNTAESKGLNYIKGKVKNTIIVIEVNKEMAGIELVDAKTEIIPHFRNGEPSIDVKITGEANIADSNSQFDFMNEQVLLELEQKTSDDIKGKVSQALDKAQHDLKADVFGFGEQLHKADPKNWDKIKANWTDIFPNLPVNTTVNIKIRRAGTITDPFHNDLPKE</sequence>
<dbReference type="RefSeq" id="WP_263073673.1">
    <property type="nucleotide sequence ID" value="NZ_JAOUSF010000004.1"/>
</dbReference>
<dbReference type="Pfam" id="PF05504">
    <property type="entry name" value="Spore_GerAC"/>
    <property type="match status" value="1"/>
</dbReference>
<dbReference type="GO" id="GO:0016020">
    <property type="term" value="C:membrane"/>
    <property type="evidence" value="ECO:0007669"/>
    <property type="project" value="UniProtKB-SubCell"/>
</dbReference>
<dbReference type="InterPro" id="IPR057336">
    <property type="entry name" value="GerAC_N"/>
</dbReference>
<dbReference type="PANTHER" id="PTHR35789:SF1">
    <property type="entry name" value="SPORE GERMINATION PROTEIN B3"/>
    <property type="match status" value="1"/>
</dbReference>
<name>A0AAE3LRA0_9BACI</name>
<evidence type="ECO:0000256" key="5">
    <source>
        <dbReference type="ARBA" id="ARBA00023136"/>
    </source>
</evidence>
<evidence type="ECO:0000256" key="2">
    <source>
        <dbReference type="ARBA" id="ARBA00007886"/>
    </source>
</evidence>
<keyword evidence="5" id="KW-0472">Membrane</keyword>
<dbReference type="Pfam" id="PF25198">
    <property type="entry name" value="Spore_GerAC_N"/>
    <property type="match status" value="1"/>
</dbReference>